<evidence type="ECO:0000313" key="1">
    <source>
        <dbReference type="EMBL" id="KKN60219.1"/>
    </source>
</evidence>
<protein>
    <submittedName>
        <fullName evidence="1">Uncharacterized protein</fullName>
    </submittedName>
</protein>
<gene>
    <name evidence="1" type="ORF">LCGC14_0534180</name>
</gene>
<organism evidence="1">
    <name type="scientific">marine sediment metagenome</name>
    <dbReference type="NCBI Taxonomy" id="412755"/>
    <lineage>
        <taxon>unclassified sequences</taxon>
        <taxon>metagenomes</taxon>
        <taxon>ecological metagenomes</taxon>
    </lineage>
</organism>
<comment type="caution">
    <text evidence="1">The sequence shown here is derived from an EMBL/GenBank/DDBJ whole genome shotgun (WGS) entry which is preliminary data.</text>
</comment>
<dbReference type="AlphaFoldDB" id="A0A0F9RZC4"/>
<proteinExistence type="predicted"/>
<sequence length="86" mass="9907">MLRDDIKQTQIKSAQDELNAIRALLTDEEKEALFFVMSGKADIMDNKGLWEKLYGFYWTGMPYGTAKARTGDPAEWIYDQLVDLLN</sequence>
<accession>A0A0F9RZC4</accession>
<name>A0A0F9RZC4_9ZZZZ</name>
<dbReference type="EMBL" id="LAZR01000702">
    <property type="protein sequence ID" value="KKN60219.1"/>
    <property type="molecule type" value="Genomic_DNA"/>
</dbReference>
<reference evidence="1" key="1">
    <citation type="journal article" date="2015" name="Nature">
        <title>Complex archaea that bridge the gap between prokaryotes and eukaryotes.</title>
        <authorList>
            <person name="Spang A."/>
            <person name="Saw J.H."/>
            <person name="Jorgensen S.L."/>
            <person name="Zaremba-Niedzwiedzka K."/>
            <person name="Martijn J."/>
            <person name="Lind A.E."/>
            <person name="van Eijk R."/>
            <person name="Schleper C."/>
            <person name="Guy L."/>
            <person name="Ettema T.J."/>
        </authorList>
    </citation>
    <scope>NUCLEOTIDE SEQUENCE</scope>
</reference>